<dbReference type="Gene3D" id="3.20.20.210">
    <property type="match status" value="1"/>
</dbReference>
<proteinExistence type="predicted"/>
<evidence type="ECO:0000313" key="2">
    <source>
        <dbReference type="EMBL" id="MEV0710895.1"/>
    </source>
</evidence>
<dbReference type="Proteomes" id="UP001551695">
    <property type="component" value="Unassembled WGS sequence"/>
</dbReference>
<accession>A0ABV3FZN5</accession>
<evidence type="ECO:0000259" key="1">
    <source>
        <dbReference type="Pfam" id="PF01717"/>
    </source>
</evidence>
<dbReference type="InterPro" id="IPR002629">
    <property type="entry name" value="Met_Synth_C/arc"/>
</dbReference>
<gene>
    <name evidence="2" type="ORF">AB0I48_25340</name>
</gene>
<dbReference type="Pfam" id="PF01717">
    <property type="entry name" value="Meth_synt_2"/>
    <property type="match status" value="1"/>
</dbReference>
<name>A0ABV3FZN5_9NOCA</name>
<dbReference type="CDD" id="cd03310">
    <property type="entry name" value="CIMS_like"/>
    <property type="match status" value="1"/>
</dbReference>
<evidence type="ECO:0000313" key="3">
    <source>
        <dbReference type="Proteomes" id="UP001551695"/>
    </source>
</evidence>
<comment type="caution">
    <text evidence="2">The sequence shown here is derived from an EMBL/GenBank/DDBJ whole genome shotgun (WGS) entry which is preliminary data.</text>
</comment>
<feature type="domain" description="Cobalamin-independent methionine synthase MetE C-terminal/archaeal" evidence="1">
    <location>
        <begin position="18"/>
        <end position="339"/>
    </location>
</feature>
<reference evidence="2 3" key="1">
    <citation type="submission" date="2024-06" db="EMBL/GenBank/DDBJ databases">
        <title>The Natural Products Discovery Center: Release of the First 8490 Sequenced Strains for Exploring Actinobacteria Biosynthetic Diversity.</title>
        <authorList>
            <person name="Kalkreuter E."/>
            <person name="Kautsar S.A."/>
            <person name="Yang D."/>
            <person name="Bader C.D."/>
            <person name="Teijaro C.N."/>
            <person name="Fluegel L."/>
            <person name="Davis C.M."/>
            <person name="Simpson J.R."/>
            <person name="Lauterbach L."/>
            <person name="Steele A.D."/>
            <person name="Gui C."/>
            <person name="Meng S."/>
            <person name="Li G."/>
            <person name="Viehrig K."/>
            <person name="Ye F."/>
            <person name="Su P."/>
            <person name="Kiefer A.F."/>
            <person name="Nichols A."/>
            <person name="Cepeda A.J."/>
            <person name="Yan W."/>
            <person name="Fan B."/>
            <person name="Jiang Y."/>
            <person name="Adhikari A."/>
            <person name="Zheng C.-J."/>
            <person name="Schuster L."/>
            <person name="Cowan T.M."/>
            <person name="Smanski M.J."/>
            <person name="Chevrette M.G."/>
            <person name="De Carvalho L.P.S."/>
            <person name="Shen B."/>
        </authorList>
    </citation>
    <scope>NUCLEOTIDE SEQUENCE [LARGE SCALE GENOMIC DNA]</scope>
    <source>
        <strain evidence="2 3">NPDC050403</strain>
    </source>
</reference>
<organism evidence="2 3">
    <name type="scientific">Nocardia aurea</name>
    <dbReference type="NCBI Taxonomy" id="2144174"/>
    <lineage>
        <taxon>Bacteria</taxon>
        <taxon>Bacillati</taxon>
        <taxon>Actinomycetota</taxon>
        <taxon>Actinomycetes</taxon>
        <taxon>Mycobacteriales</taxon>
        <taxon>Nocardiaceae</taxon>
        <taxon>Nocardia</taxon>
    </lineage>
</organism>
<sequence length="352" mass="36753">MRTGDAAAESTALLRGGTATGIGSWPGVDPREAATTILGELPDLTHLVELPARGPGADMVGRMSALLIDLRFDTTTRGYRLSPRPGSLSRRARDLLRADLDALEEAWEVSGSTGTGRVVKVQVCGPLTLAAQVELPGGHRILTDRGAVRDVSESLAEGLDRHVAEIRKRLGAEVVVQLDEPSIDDVLNGSLRGVSVLDTVRALPDPEALAVLDAVITAQSAPVLVHSCAEPPPLDFLRRSAAAAVGFDLATIGTKNLDAIGEIVDAGKFVALGLVPTTAPPAPVTWREIAEPGVRLIDRLGFHRSALANSVIVSPACGLGAAPLPWARTAIGLAAEVARAFAEEPESLDFDA</sequence>
<dbReference type="EMBL" id="JBFAKC010000012">
    <property type="protein sequence ID" value="MEV0710895.1"/>
    <property type="molecule type" value="Genomic_DNA"/>
</dbReference>
<dbReference type="InterPro" id="IPR038071">
    <property type="entry name" value="UROD/MetE-like_sf"/>
</dbReference>
<keyword evidence="3" id="KW-1185">Reference proteome</keyword>
<dbReference type="SUPFAM" id="SSF51726">
    <property type="entry name" value="UROD/MetE-like"/>
    <property type="match status" value="1"/>
</dbReference>
<protein>
    <submittedName>
        <fullName evidence="2">Methionine synthase</fullName>
    </submittedName>
</protein>